<dbReference type="Proteomes" id="UP000694523">
    <property type="component" value="Unplaced"/>
</dbReference>
<protein>
    <submittedName>
        <fullName evidence="1">Uncharacterized protein</fullName>
    </submittedName>
</protein>
<evidence type="ECO:0000313" key="1">
    <source>
        <dbReference type="Ensembl" id="ENSNMLP00000036587.1"/>
    </source>
</evidence>
<proteinExistence type="predicted"/>
<accession>A0A8C6UH54</accession>
<reference evidence="1" key="1">
    <citation type="submission" date="2025-08" db="UniProtKB">
        <authorList>
            <consortium name="Ensembl"/>
        </authorList>
    </citation>
    <scope>IDENTIFICATION</scope>
</reference>
<organism evidence="1 2">
    <name type="scientific">Neogobius melanostomus</name>
    <name type="common">round goby</name>
    <dbReference type="NCBI Taxonomy" id="47308"/>
    <lineage>
        <taxon>Eukaryota</taxon>
        <taxon>Metazoa</taxon>
        <taxon>Chordata</taxon>
        <taxon>Craniata</taxon>
        <taxon>Vertebrata</taxon>
        <taxon>Euteleostomi</taxon>
        <taxon>Actinopterygii</taxon>
        <taxon>Neopterygii</taxon>
        <taxon>Teleostei</taxon>
        <taxon>Neoteleostei</taxon>
        <taxon>Acanthomorphata</taxon>
        <taxon>Gobiaria</taxon>
        <taxon>Gobiiformes</taxon>
        <taxon>Gobioidei</taxon>
        <taxon>Gobiidae</taxon>
        <taxon>Benthophilinae</taxon>
        <taxon>Neogobiini</taxon>
        <taxon>Neogobius</taxon>
    </lineage>
</organism>
<keyword evidence="2" id="KW-1185">Reference proteome</keyword>
<reference evidence="1" key="2">
    <citation type="submission" date="2025-09" db="UniProtKB">
        <authorList>
            <consortium name="Ensembl"/>
        </authorList>
    </citation>
    <scope>IDENTIFICATION</scope>
</reference>
<dbReference type="AlphaFoldDB" id="A0A8C6UH54"/>
<evidence type="ECO:0000313" key="2">
    <source>
        <dbReference type="Proteomes" id="UP000694523"/>
    </source>
</evidence>
<sequence>MKVMVPHTNLISRYLQNRTRIKGLYMNLVFRSIVPNLFFVSHDEEQIHVIPGGN</sequence>
<name>A0A8C6UH54_9GOBI</name>
<dbReference type="Ensembl" id="ENSNMLT00000040756.1">
    <property type="protein sequence ID" value="ENSNMLP00000036587.1"/>
    <property type="gene ID" value="ENSNMLG00000022677.1"/>
</dbReference>